<reference evidence="2 3" key="1">
    <citation type="submission" date="2016-07" db="EMBL/GenBank/DDBJ databases">
        <authorList>
            <consortium name="Pathogen Informatics"/>
        </authorList>
    </citation>
    <scope>NUCLEOTIDE SEQUENCE [LARGE SCALE GENOMIC DNA]</scope>
</reference>
<dbReference type="VEuPathDB" id="PlasmoDB:PVPAM_050041300"/>
<dbReference type="VEuPathDB" id="PlasmoDB:PVW1_070043100"/>
<dbReference type="VEuPathDB" id="PlasmoDB:PVX_086863"/>
<keyword evidence="1" id="KW-0472">Membrane</keyword>
<keyword evidence="1" id="KW-1133">Transmembrane helix</keyword>
<evidence type="ECO:0000256" key="1">
    <source>
        <dbReference type="SAM" id="Phobius"/>
    </source>
</evidence>
<gene>
    <name evidence="2" type="ORF">PVC01_070041400</name>
</gene>
<dbReference type="InterPro" id="IPR008780">
    <property type="entry name" value="Plasmodium_Vir"/>
</dbReference>
<accession>A0A1G4HB40</accession>
<dbReference type="Proteomes" id="UP000305196">
    <property type="component" value="Chromosome 7"/>
</dbReference>
<dbReference type="AlphaFoldDB" id="A0A1G4HB40"/>
<feature type="transmembrane region" description="Helical" evidence="1">
    <location>
        <begin position="258"/>
        <end position="279"/>
    </location>
</feature>
<evidence type="ECO:0000313" key="2">
    <source>
        <dbReference type="EMBL" id="SCO72136.1"/>
    </source>
</evidence>
<dbReference type="VEuPathDB" id="PlasmoDB:PVP01_0533500"/>
<sequence length="292" mass="32999">MGKGSEIINNYSGLDTSFSNMYAKYNNEVGDDSYKTECASFVSTGGVHKNNNVIFCKKLLRNTSSFDNLGAEILSDKSKRCSYLNIWLNDQIVNNNIACNVVDGILSKSDGRYKEHCELNKYKDDNSYVPISDLSIMNILYLFSENINTINSLLQNVNKPTEFSKGKDYLKKFTDIYNDNIKECLRDKGPRMCQALNDFRISYENDVLHEYQSIKEKLPTLCTLPKQDGQQVISNHICGKDPEEIENNVLDTLTSTPVVIPGTILGAMGTVISITSILYKVIPHCNKKYYIL</sequence>
<proteinExistence type="predicted"/>
<organism evidence="2 3">
    <name type="scientific">Plasmodium vivax</name>
    <name type="common">malaria parasite P. vivax</name>
    <dbReference type="NCBI Taxonomy" id="5855"/>
    <lineage>
        <taxon>Eukaryota</taxon>
        <taxon>Sar</taxon>
        <taxon>Alveolata</taxon>
        <taxon>Apicomplexa</taxon>
        <taxon>Aconoidasida</taxon>
        <taxon>Haemosporida</taxon>
        <taxon>Plasmodiidae</taxon>
        <taxon>Plasmodium</taxon>
        <taxon>Plasmodium (Plasmodium)</taxon>
    </lineage>
</organism>
<dbReference type="Pfam" id="PF05795">
    <property type="entry name" value="Plasmodium_Vir"/>
    <property type="match status" value="1"/>
</dbReference>
<name>A0A1G4HB40_PLAVI</name>
<dbReference type="EMBL" id="LT615262">
    <property type="protein sequence ID" value="SCO72136.1"/>
    <property type="molecule type" value="Genomic_DNA"/>
</dbReference>
<protein>
    <submittedName>
        <fullName evidence="2">Vir protein, putative</fullName>
    </submittedName>
</protein>
<keyword evidence="1" id="KW-0812">Transmembrane</keyword>
<evidence type="ECO:0000313" key="3">
    <source>
        <dbReference type="Proteomes" id="UP000305196"/>
    </source>
</evidence>